<dbReference type="EMBL" id="MTYJ01000198">
    <property type="protein sequence ID" value="OWA50618.1"/>
    <property type="molecule type" value="Genomic_DNA"/>
</dbReference>
<keyword evidence="4 5" id="KW-0472">Membrane</keyword>
<feature type="transmembrane region" description="Helical" evidence="5">
    <location>
        <begin position="137"/>
        <end position="158"/>
    </location>
</feature>
<evidence type="ECO:0000256" key="3">
    <source>
        <dbReference type="ARBA" id="ARBA00022989"/>
    </source>
</evidence>
<evidence type="ECO:0000313" key="8">
    <source>
        <dbReference type="Proteomes" id="UP000192578"/>
    </source>
</evidence>
<feature type="transmembrane region" description="Helical" evidence="5">
    <location>
        <begin position="81"/>
        <end position="102"/>
    </location>
</feature>
<accession>A0A9X6NDF5</accession>
<dbReference type="GO" id="GO:0004930">
    <property type="term" value="F:G protein-coupled receptor activity"/>
    <property type="evidence" value="ECO:0007669"/>
    <property type="project" value="InterPro"/>
</dbReference>
<evidence type="ECO:0000256" key="2">
    <source>
        <dbReference type="ARBA" id="ARBA00022692"/>
    </source>
</evidence>
<organism evidence="7 8">
    <name type="scientific">Hypsibius exemplaris</name>
    <name type="common">Freshwater tardigrade</name>
    <dbReference type="NCBI Taxonomy" id="2072580"/>
    <lineage>
        <taxon>Eukaryota</taxon>
        <taxon>Metazoa</taxon>
        <taxon>Ecdysozoa</taxon>
        <taxon>Tardigrada</taxon>
        <taxon>Eutardigrada</taxon>
        <taxon>Parachela</taxon>
        <taxon>Hypsibioidea</taxon>
        <taxon>Hypsibiidae</taxon>
        <taxon>Hypsibius</taxon>
    </lineage>
</organism>
<dbReference type="SUPFAM" id="SSF81321">
    <property type="entry name" value="Family A G protein-coupled receptor-like"/>
    <property type="match status" value="1"/>
</dbReference>
<sequence>MLPSIIFGTVITAAQLFNLVVFAFWRHKEPSTVTLIRLFGAVFPLYTITTGILANVLISIDRWLSVEFAFKYRTVISRKKTLWAIVVVIFGASLLLVGPVYVVHWNDIIVLNCAKPYYFSPGTSVGILVWRVANGPIYMLVLFVCQLRMLMIAISHGLQRRRNRLRARRRLSSLAPVPQSRLVTTLNETLGSRVRIVWSSVMASMAVVCFTMLANIPAMVGFFLQNSISTETRYAMMVLNLSQHCMSPVLYLLFWRQFRRILFPCCGRLQVVVVPVPRPRYERA</sequence>
<feature type="transmembrane region" description="Helical" evidence="5">
    <location>
        <begin position="5"/>
        <end position="25"/>
    </location>
</feature>
<dbReference type="PROSITE" id="PS00237">
    <property type="entry name" value="G_PROTEIN_RECEP_F1_1"/>
    <property type="match status" value="1"/>
</dbReference>
<evidence type="ECO:0000256" key="4">
    <source>
        <dbReference type="ARBA" id="ARBA00023136"/>
    </source>
</evidence>
<feature type="transmembrane region" description="Helical" evidence="5">
    <location>
        <begin position="196"/>
        <end position="214"/>
    </location>
</feature>
<evidence type="ECO:0000256" key="5">
    <source>
        <dbReference type="SAM" id="Phobius"/>
    </source>
</evidence>
<gene>
    <name evidence="7" type="ORF">BV898_15129</name>
</gene>
<keyword evidence="3 5" id="KW-1133">Transmembrane helix</keyword>
<dbReference type="InterPro" id="IPR000276">
    <property type="entry name" value="GPCR_Rhodpsn"/>
</dbReference>
<feature type="transmembrane region" description="Helical" evidence="5">
    <location>
        <begin position="234"/>
        <end position="254"/>
    </location>
</feature>
<evidence type="ECO:0000259" key="6">
    <source>
        <dbReference type="PROSITE" id="PS50262"/>
    </source>
</evidence>
<reference evidence="8" key="1">
    <citation type="submission" date="2017-01" db="EMBL/GenBank/DDBJ databases">
        <title>Comparative genomics of anhydrobiosis in the tardigrade Hypsibius dujardini.</title>
        <authorList>
            <person name="Yoshida Y."/>
            <person name="Koutsovoulos G."/>
            <person name="Laetsch D."/>
            <person name="Stevens L."/>
            <person name="Kumar S."/>
            <person name="Horikawa D."/>
            <person name="Ishino K."/>
            <person name="Komine S."/>
            <person name="Tomita M."/>
            <person name="Blaxter M."/>
            <person name="Arakawa K."/>
        </authorList>
    </citation>
    <scope>NUCLEOTIDE SEQUENCE [LARGE SCALE GENOMIC DNA]</scope>
    <source>
        <strain evidence="8">Z151</strain>
    </source>
</reference>
<name>A0A9X6NDF5_HYPEX</name>
<dbReference type="InterPro" id="IPR017452">
    <property type="entry name" value="GPCR_Rhodpsn_7TM"/>
</dbReference>
<dbReference type="PROSITE" id="PS50262">
    <property type="entry name" value="G_PROTEIN_RECEP_F1_2"/>
    <property type="match status" value="1"/>
</dbReference>
<comment type="subcellular location">
    <subcellularLocation>
        <location evidence="1">Membrane</location>
    </subcellularLocation>
</comment>
<keyword evidence="8" id="KW-1185">Reference proteome</keyword>
<keyword evidence="2 5" id="KW-0812">Transmembrane</keyword>
<evidence type="ECO:0000313" key="7">
    <source>
        <dbReference type="EMBL" id="OWA50618.1"/>
    </source>
</evidence>
<proteinExistence type="predicted"/>
<evidence type="ECO:0000256" key="1">
    <source>
        <dbReference type="ARBA" id="ARBA00004370"/>
    </source>
</evidence>
<dbReference type="Gene3D" id="1.20.1070.10">
    <property type="entry name" value="Rhodopsin 7-helix transmembrane proteins"/>
    <property type="match status" value="1"/>
</dbReference>
<feature type="domain" description="G-protein coupled receptors family 1 profile" evidence="6">
    <location>
        <begin position="1"/>
        <end position="251"/>
    </location>
</feature>
<dbReference type="Proteomes" id="UP000192578">
    <property type="component" value="Unassembled WGS sequence"/>
</dbReference>
<protein>
    <recommendedName>
        <fullName evidence="6">G-protein coupled receptors family 1 profile domain-containing protein</fullName>
    </recommendedName>
</protein>
<comment type="caution">
    <text evidence="7">The sequence shown here is derived from an EMBL/GenBank/DDBJ whole genome shotgun (WGS) entry which is preliminary data.</text>
</comment>
<dbReference type="GO" id="GO:0016020">
    <property type="term" value="C:membrane"/>
    <property type="evidence" value="ECO:0007669"/>
    <property type="project" value="UniProtKB-SubCell"/>
</dbReference>
<feature type="transmembrane region" description="Helical" evidence="5">
    <location>
        <begin position="37"/>
        <end position="60"/>
    </location>
</feature>
<dbReference type="AlphaFoldDB" id="A0A9X6NDF5"/>